<gene>
    <name evidence="2" type="ORF">IQ260_28245</name>
</gene>
<dbReference type="GO" id="GO:0050135">
    <property type="term" value="F:NADP+ nucleosidase activity"/>
    <property type="evidence" value="ECO:0007669"/>
    <property type="project" value="InterPro"/>
</dbReference>
<sequence>MTKTFGSRLREFALTVDNVDNDAFDNLWQLVNSYLEQEFNFAYCALLVKNEVDREVGLLTWQSSDSRKPAFSIRSADNRFNGLAAYSFAQGKSLWVVSTEREPLDGNISIRDLWTGMKELPSHTSPNISVKTAIFVPLYWDGAPIGVLDLQLFDYHEPTKIVKEELKQIAETFSEIRTLYRNNTTQKKNTKTAIDRLRKSLKEESWPPLTTPKVFVASSGRADETVMGVIKTTLNSFNDQLRVHYWKESSKSGNINWDILKQIKASRFGICYFSEPVEAAGKNDLPYQDNPNVIFEAGMFQALTNSSPAEHPTGWIPIREAHPKLTAPPPFDFAQQRMIIIERDENNHPNIDKLKSDLKGHIENLLNLSTY</sequence>
<organism evidence="2 3">
    <name type="scientific">Leptolyngbya cf. ectocarpi LEGE 11479</name>
    <dbReference type="NCBI Taxonomy" id="1828722"/>
    <lineage>
        <taxon>Bacteria</taxon>
        <taxon>Bacillati</taxon>
        <taxon>Cyanobacteriota</taxon>
        <taxon>Cyanophyceae</taxon>
        <taxon>Leptolyngbyales</taxon>
        <taxon>Leptolyngbyaceae</taxon>
        <taxon>Leptolyngbya group</taxon>
        <taxon>Leptolyngbya</taxon>
    </lineage>
</organism>
<accession>A0A928ZZZ0</accession>
<evidence type="ECO:0000313" key="3">
    <source>
        <dbReference type="Proteomes" id="UP000615026"/>
    </source>
</evidence>
<name>A0A928ZZZ0_LEPEC</name>
<dbReference type="Pfam" id="PF10137">
    <property type="entry name" value="CAP12-PCTIR_TIR"/>
    <property type="match status" value="1"/>
</dbReference>
<dbReference type="EMBL" id="JADEXP010000457">
    <property type="protein sequence ID" value="MBE9070540.1"/>
    <property type="molecule type" value="Genomic_DNA"/>
</dbReference>
<keyword evidence="3" id="KW-1185">Reference proteome</keyword>
<protein>
    <submittedName>
        <fullName evidence="2">Nucleotide-binding protein</fullName>
    </submittedName>
</protein>
<evidence type="ECO:0000313" key="2">
    <source>
        <dbReference type="EMBL" id="MBE9070540.1"/>
    </source>
</evidence>
<dbReference type="Proteomes" id="UP000615026">
    <property type="component" value="Unassembled WGS sequence"/>
</dbReference>
<dbReference type="InterPro" id="IPR019302">
    <property type="entry name" value="CAP12/PCTIR_TIR_dom"/>
</dbReference>
<proteinExistence type="predicted"/>
<dbReference type="SUPFAM" id="SSF55781">
    <property type="entry name" value="GAF domain-like"/>
    <property type="match status" value="1"/>
</dbReference>
<feature type="domain" description="CD-NTase-associated protein 12/Pycsar effector protein TIR" evidence="1">
    <location>
        <begin position="213"/>
        <end position="304"/>
    </location>
</feature>
<reference evidence="2" key="1">
    <citation type="submission" date="2020-10" db="EMBL/GenBank/DDBJ databases">
        <authorList>
            <person name="Castelo-Branco R."/>
            <person name="Eusebio N."/>
            <person name="Adriana R."/>
            <person name="Vieira A."/>
            <person name="Brugerolle De Fraissinette N."/>
            <person name="Rezende De Castro R."/>
            <person name="Schneider M.P."/>
            <person name="Vasconcelos V."/>
            <person name="Leao P.N."/>
        </authorList>
    </citation>
    <scope>NUCLEOTIDE SEQUENCE</scope>
    <source>
        <strain evidence="2">LEGE 11479</strain>
    </source>
</reference>
<comment type="caution">
    <text evidence="2">The sequence shown here is derived from an EMBL/GenBank/DDBJ whole genome shotgun (WGS) entry which is preliminary data.</text>
</comment>
<dbReference type="RefSeq" id="WP_193996399.1">
    <property type="nucleotide sequence ID" value="NZ_JADEXP010000457.1"/>
</dbReference>
<evidence type="ECO:0000259" key="1">
    <source>
        <dbReference type="Pfam" id="PF10137"/>
    </source>
</evidence>
<dbReference type="AlphaFoldDB" id="A0A928ZZZ0"/>